<dbReference type="GO" id="GO:0016020">
    <property type="term" value="C:membrane"/>
    <property type="evidence" value="ECO:0007669"/>
    <property type="project" value="UniProtKB-SubCell"/>
</dbReference>
<evidence type="ECO:0000313" key="10">
    <source>
        <dbReference type="Proteomes" id="UP000199550"/>
    </source>
</evidence>
<keyword evidence="10" id="KW-1185">Reference proteome</keyword>
<dbReference type="PANTHER" id="PTHR43066:SF26">
    <property type="entry name" value="RHOMBOID PROTEASE GLPG"/>
    <property type="match status" value="1"/>
</dbReference>
<accession>A0A1I4G3P1</accession>
<feature type="transmembrane region" description="Helical" evidence="7">
    <location>
        <begin position="223"/>
        <end position="249"/>
    </location>
</feature>
<dbReference type="EMBL" id="FOTF01000011">
    <property type="protein sequence ID" value="SFL23686.1"/>
    <property type="molecule type" value="Genomic_DNA"/>
</dbReference>
<evidence type="ECO:0000256" key="7">
    <source>
        <dbReference type="SAM" id="Phobius"/>
    </source>
</evidence>
<dbReference type="InterPro" id="IPR022764">
    <property type="entry name" value="Peptidase_S54_rhomboid_dom"/>
</dbReference>
<dbReference type="GO" id="GO:0006508">
    <property type="term" value="P:proteolysis"/>
    <property type="evidence" value="ECO:0007669"/>
    <property type="project" value="UniProtKB-KW"/>
</dbReference>
<evidence type="ECO:0000256" key="4">
    <source>
        <dbReference type="ARBA" id="ARBA00022692"/>
    </source>
</evidence>
<dbReference type="AlphaFoldDB" id="A0A1I4G3P1"/>
<name>A0A1I4G3P1_9RHOB</name>
<dbReference type="GO" id="GO:0004252">
    <property type="term" value="F:serine-type endopeptidase activity"/>
    <property type="evidence" value="ECO:0007669"/>
    <property type="project" value="InterPro"/>
</dbReference>
<dbReference type="SUPFAM" id="SSF144091">
    <property type="entry name" value="Rhomboid-like"/>
    <property type="match status" value="1"/>
</dbReference>
<evidence type="ECO:0000256" key="5">
    <source>
        <dbReference type="ARBA" id="ARBA00022989"/>
    </source>
</evidence>
<reference evidence="9 10" key="1">
    <citation type="submission" date="2016-10" db="EMBL/GenBank/DDBJ databases">
        <authorList>
            <person name="de Groot N.N."/>
        </authorList>
    </citation>
    <scope>NUCLEOTIDE SEQUENCE [LARGE SCALE GENOMIC DNA]</scope>
    <source>
        <strain evidence="9 10">DSM 16199</strain>
    </source>
</reference>
<evidence type="ECO:0000256" key="2">
    <source>
        <dbReference type="ARBA" id="ARBA00022475"/>
    </source>
</evidence>
<keyword evidence="3" id="KW-0997">Cell inner membrane</keyword>
<dbReference type="InterPro" id="IPR035952">
    <property type="entry name" value="Rhomboid-like_sf"/>
</dbReference>
<feature type="transmembrane region" description="Helical" evidence="7">
    <location>
        <begin position="198"/>
        <end position="217"/>
    </location>
</feature>
<dbReference type="Proteomes" id="UP000199550">
    <property type="component" value="Unassembled WGS sequence"/>
</dbReference>
<feature type="transmembrane region" description="Helical" evidence="7">
    <location>
        <begin position="136"/>
        <end position="160"/>
    </location>
</feature>
<keyword evidence="6 7" id="KW-0472">Membrane</keyword>
<sequence>MPEPHSNFNNRWTWLPSASAKVIDFMSDDPAPFESPFNTIPPVIIVLVAIVAAIELTLSAGATGLVGGPGAIGWRLSALNDYAFSPAVWDYVWTRGDTSPELLKRFMTYAFVHGSFTDALFGVALLLALGKFVGDVFSGAATLAVFVIGTLVGALVYGVFVKGAVPLFGVWPAVYGLIGAFTYILWLRLGQAGQNQIAAFRLIGFLLGLQLVFGLIFGSSPMWIAELAGFVAGFAASVVLAPGGWTALLHRLRQR</sequence>
<evidence type="ECO:0000256" key="6">
    <source>
        <dbReference type="ARBA" id="ARBA00023136"/>
    </source>
</evidence>
<comment type="subcellular location">
    <subcellularLocation>
        <location evidence="1">Membrane</location>
        <topology evidence="1">Multi-pass membrane protein</topology>
    </subcellularLocation>
</comment>
<evidence type="ECO:0000256" key="3">
    <source>
        <dbReference type="ARBA" id="ARBA00022519"/>
    </source>
</evidence>
<feature type="transmembrane region" description="Helical" evidence="7">
    <location>
        <begin position="106"/>
        <end position="129"/>
    </location>
</feature>
<keyword evidence="9" id="KW-0378">Hydrolase</keyword>
<gene>
    <name evidence="9" type="ORF">SAMN04488004_11135</name>
</gene>
<feature type="domain" description="Peptidase S54 rhomboid" evidence="8">
    <location>
        <begin position="104"/>
        <end position="241"/>
    </location>
</feature>
<keyword evidence="9" id="KW-0645">Protease</keyword>
<dbReference type="Gene3D" id="1.20.1540.10">
    <property type="entry name" value="Rhomboid-like"/>
    <property type="match status" value="1"/>
</dbReference>
<evidence type="ECO:0000313" key="9">
    <source>
        <dbReference type="EMBL" id="SFL23686.1"/>
    </source>
</evidence>
<keyword evidence="4 7" id="KW-0812">Transmembrane</keyword>
<dbReference type="PANTHER" id="PTHR43066">
    <property type="entry name" value="RHOMBOID-RELATED PROTEIN"/>
    <property type="match status" value="1"/>
</dbReference>
<keyword evidence="5 7" id="KW-1133">Transmembrane helix</keyword>
<protein>
    <submittedName>
        <fullName evidence="9">Membrane associated serine protease, rhomboid family</fullName>
    </submittedName>
</protein>
<proteinExistence type="predicted"/>
<feature type="transmembrane region" description="Helical" evidence="7">
    <location>
        <begin position="166"/>
        <end position="186"/>
    </location>
</feature>
<evidence type="ECO:0000259" key="8">
    <source>
        <dbReference type="Pfam" id="PF01694"/>
    </source>
</evidence>
<dbReference type="STRING" id="195913.SAMN04488004_11135"/>
<evidence type="ECO:0000256" key="1">
    <source>
        <dbReference type="ARBA" id="ARBA00004141"/>
    </source>
</evidence>
<feature type="transmembrane region" description="Helical" evidence="7">
    <location>
        <begin position="43"/>
        <end position="66"/>
    </location>
</feature>
<organism evidence="9 10">
    <name type="scientific">Loktanella salsilacus</name>
    <dbReference type="NCBI Taxonomy" id="195913"/>
    <lineage>
        <taxon>Bacteria</taxon>
        <taxon>Pseudomonadati</taxon>
        <taxon>Pseudomonadota</taxon>
        <taxon>Alphaproteobacteria</taxon>
        <taxon>Rhodobacterales</taxon>
        <taxon>Roseobacteraceae</taxon>
        <taxon>Loktanella</taxon>
    </lineage>
</organism>
<dbReference type="Pfam" id="PF01694">
    <property type="entry name" value="Rhomboid"/>
    <property type="match status" value="1"/>
</dbReference>
<keyword evidence="2" id="KW-1003">Cell membrane</keyword>